<evidence type="ECO:0000313" key="3">
    <source>
        <dbReference type="EMBL" id="ORA02429.1"/>
    </source>
</evidence>
<reference evidence="3 4" key="1">
    <citation type="submission" date="2017-02" db="EMBL/GenBank/DDBJ databases">
        <title>The new phylogeny of genus Mycobacterium.</title>
        <authorList>
            <person name="Tortoli E."/>
            <person name="Trovato A."/>
            <person name="Cirillo D.M."/>
        </authorList>
    </citation>
    <scope>NUCLEOTIDE SEQUENCE [LARGE SCALE GENOMIC DNA]</scope>
    <source>
        <strain evidence="3 4">DSM 45578</strain>
    </source>
</reference>
<keyword evidence="4" id="KW-1185">Reference proteome</keyword>
<gene>
    <name evidence="3" type="ORF">BST17_23785</name>
</gene>
<feature type="chain" id="PRO_5038850945" description="MmpS family membrane protein" evidence="2">
    <location>
        <begin position="18"/>
        <end position="143"/>
    </location>
</feature>
<dbReference type="EMBL" id="MVHJ01000029">
    <property type="protein sequence ID" value="ORA02429.1"/>
    <property type="molecule type" value="Genomic_DNA"/>
</dbReference>
<evidence type="ECO:0008006" key="5">
    <source>
        <dbReference type="Google" id="ProtNLM"/>
    </source>
</evidence>
<dbReference type="Gene3D" id="2.60.40.2880">
    <property type="entry name" value="MmpS1-5, C-terminal soluble domain"/>
    <property type="match status" value="1"/>
</dbReference>
<feature type="compositionally biased region" description="Low complexity" evidence="1">
    <location>
        <begin position="26"/>
        <end position="45"/>
    </location>
</feature>
<protein>
    <recommendedName>
        <fullName evidence="5">MmpS family membrane protein</fullName>
    </recommendedName>
</protein>
<comment type="caution">
    <text evidence="3">The sequence shown here is derived from an EMBL/GenBank/DDBJ whole genome shotgun (WGS) entry which is preliminary data.</text>
</comment>
<dbReference type="RefSeq" id="WP_083061360.1">
    <property type="nucleotide sequence ID" value="NZ_JACKVM010000008.1"/>
</dbReference>
<organism evidence="3 4">
    <name type="scientific">Mycolicibacterium bacteremicum</name>
    <name type="common">Mycobacterium bacteremicum</name>
    <dbReference type="NCBI Taxonomy" id="564198"/>
    <lineage>
        <taxon>Bacteria</taxon>
        <taxon>Bacillati</taxon>
        <taxon>Actinomycetota</taxon>
        <taxon>Actinomycetes</taxon>
        <taxon>Mycobacteriales</taxon>
        <taxon>Mycobacteriaceae</taxon>
        <taxon>Mycolicibacterium</taxon>
    </lineage>
</organism>
<proteinExistence type="predicted"/>
<evidence type="ECO:0000256" key="2">
    <source>
        <dbReference type="SAM" id="SignalP"/>
    </source>
</evidence>
<dbReference type="OrthoDB" id="4377216at2"/>
<sequence>MGKLRVAAALSSLAICAACGSTEGQPTAAEATGSSATSESTSGPAMTSERPIPTGPPIGTATMQLRGGSGPVTLTYRINGEPEVTESNVTLPWEKEYPVYDKIETSVSADGGDTELICAIIMDGNLVSFKTEARPTCSFAHYG</sequence>
<dbReference type="InterPro" id="IPR038468">
    <property type="entry name" value="MmpS_C"/>
</dbReference>
<accession>A0A1W9YR12</accession>
<evidence type="ECO:0000256" key="1">
    <source>
        <dbReference type="SAM" id="MobiDB-lite"/>
    </source>
</evidence>
<evidence type="ECO:0000313" key="4">
    <source>
        <dbReference type="Proteomes" id="UP000192366"/>
    </source>
</evidence>
<dbReference type="AlphaFoldDB" id="A0A1W9YR12"/>
<name>A0A1W9YR12_MYCBA</name>
<feature type="signal peptide" evidence="2">
    <location>
        <begin position="1"/>
        <end position="17"/>
    </location>
</feature>
<dbReference type="Proteomes" id="UP000192366">
    <property type="component" value="Unassembled WGS sequence"/>
</dbReference>
<feature type="region of interest" description="Disordered" evidence="1">
    <location>
        <begin position="24"/>
        <end position="59"/>
    </location>
</feature>
<keyword evidence="2" id="KW-0732">Signal</keyword>